<protein>
    <submittedName>
        <fullName evidence="1">Uncharacterized protein</fullName>
    </submittedName>
</protein>
<geneLocation type="plasmid" evidence="2">
    <name>pacpol3</name>
</geneLocation>
<organism evidence="1 2">
    <name type="scientific">Acidisarcina polymorpha</name>
    <dbReference type="NCBI Taxonomy" id="2211140"/>
    <lineage>
        <taxon>Bacteria</taxon>
        <taxon>Pseudomonadati</taxon>
        <taxon>Acidobacteriota</taxon>
        <taxon>Terriglobia</taxon>
        <taxon>Terriglobales</taxon>
        <taxon>Acidobacteriaceae</taxon>
        <taxon>Acidisarcina</taxon>
    </lineage>
</organism>
<reference evidence="1 2" key="1">
    <citation type="journal article" date="2018" name="Front. Microbiol.">
        <title>Hydrolytic Capabilities as a Key to Environmental Success: Chitinolytic and Cellulolytic Acidobacteria From Acidic Sub-arctic Soils and Boreal Peatlands.</title>
        <authorList>
            <person name="Belova S.E."/>
            <person name="Ravin N.V."/>
            <person name="Pankratov T.A."/>
            <person name="Rakitin A.L."/>
            <person name="Ivanova A.A."/>
            <person name="Beletsky A.V."/>
            <person name="Mardanov A.V."/>
            <person name="Sinninghe Damste J.S."/>
            <person name="Dedysh S.N."/>
        </authorList>
    </citation>
    <scope>NUCLEOTIDE SEQUENCE [LARGE SCALE GENOMIC DNA]</scope>
    <source>
        <strain evidence="1 2">SBC82</strain>
        <plasmid evidence="2">pacpol3</plasmid>
    </source>
</reference>
<name>A0A2Z5GBL9_9BACT</name>
<sequence>MGYGIVVALVGVVFFAVWKLNQRGADRLQVQIDEMTALRSHPESGERLC</sequence>
<proteinExistence type="predicted"/>
<evidence type="ECO:0000313" key="1">
    <source>
        <dbReference type="EMBL" id="AXC16409.1"/>
    </source>
</evidence>
<dbReference type="EMBL" id="CP030844">
    <property type="protein sequence ID" value="AXC16409.1"/>
    <property type="molecule type" value="Genomic_DNA"/>
</dbReference>
<keyword evidence="1" id="KW-0614">Plasmid</keyword>
<evidence type="ECO:0000313" key="2">
    <source>
        <dbReference type="Proteomes" id="UP000253606"/>
    </source>
</evidence>
<keyword evidence="2" id="KW-1185">Reference proteome</keyword>
<dbReference type="AlphaFoldDB" id="A0A2Z5GBL9"/>
<dbReference type="KEGG" id="abas:ACPOL_7219"/>
<accession>A0A2Z5GBL9</accession>
<gene>
    <name evidence="1" type="ORF">ACPOL_7219</name>
</gene>
<dbReference type="Proteomes" id="UP000253606">
    <property type="component" value="Plasmid pACPOL3"/>
</dbReference>